<reference evidence="3 4" key="1">
    <citation type="journal article" date="2014" name="Proc. Natl. Acad. Sci. U.S.A.">
        <title>Trajectory and genomic determinants of fungal-pathogen speciation and host adaptation.</title>
        <authorList>
            <person name="Hu X."/>
            <person name="Xiao G."/>
            <person name="Zheng P."/>
            <person name="Shang Y."/>
            <person name="Su Y."/>
            <person name="Zhang X."/>
            <person name="Liu X."/>
            <person name="Zhan S."/>
            <person name="St Leger R.J."/>
            <person name="Wang C."/>
        </authorList>
    </citation>
    <scope>NUCLEOTIDE SEQUENCE [LARGE SCALE GENOMIC DNA]</scope>
    <source>
        <strain evidence="3 4">ARSEF 977</strain>
    </source>
</reference>
<evidence type="ECO:0000259" key="2">
    <source>
        <dbReference type="Pfam" id="PF26607"/>
    </source>
</evidence>
<dbReference type="Gene3D" id="2.120.10.70">
    <property type="entry name" value="Fucose-specific lectin"/>
    <property type="match status" value="2"/>
</dbReference>
<organism evidence="3 4">
    <name type="scientific">Metarhizium guizhouense (strain ARSEF 977)</name>
    <dbReference type="NCBI Taxonomy" id="1276136"/>
    <lineage>
        <taxon>Eukaryota</taxon>
        <taxon>Fungi</taxon>
        <taxon>Dikarya</taxon>
        <taxon>Ascomycota</taxon>
        <taxon>Pezizomycotina</taxon>
        <taxon>Sordariomycetes</taxon>
        <taxon>Hypocreomycetidae</taxon>
        <taxon>Hypocreales</taxon>
        <taxon>Clavicipitaceae</taxon>
        <taxon>Metarhizium</taxon>
    </lineage>
</organism>
<feature type="domain" description="PLL-like beta propeller" evidence="2">
    <location>
        <begin position="48"/>
        <end position="254"/>
    </location>
</feature>
<gene>
    <name evidence="3" type="ORF">MGU_10102</name>
</gene>
<feature type="region of interest" description="Disordered" evidence="1">
    <location>
        <begin position="1"/>
        <end position="34"/>
    </location>
</feature>
<keyword evidence="4" id="KW-1185">Reference proteome</keyword>
<dbReference type="Pfam" id="PF26607">
    <property type="entry name" value="DUF8189"/>
    <property type="match status" value="1"/>
</dbReference>
<protein>
    <submittedName>
        <fullName evidence="3">Carbohydrate-binding protein</fullName>
    </submittedName>
</protein>
<evidence type="ECO:0000313" key="3">
    <source>
        <dbReference type="EMBL" id="KID82560.1"/>
    </source>
</evidence>
<comment type="caution">
    <text evidence="3">The sequence shown here is derived from an EMBL/GenBank/DDBJ whole genome shotgun (WGS) entry which is preliminary data.</text>
</comment>
<proteinExistence type="predicted"/>
<evidence type="ECO:0000313" key="4">
    <source>
        <dbReference type="Proteomes" id="UP000031192"/>
    </source>
</evidence>
<dbReference type="EMBL" id="AZNH01000081">
    <property type="protein sequence ID" value="KID82560.1"/>
    <property type="molecule type" value="Genomic_DNA"/>
</dbReference>
<accession>A0A0B4G7E3</accession>
<dbReference type="HOGENOM" id="CLU_059884_2_0_1"/>
<dbReference type="Proteomes" id="UP000031192">
    <property type="component" value="Unassembled WGS sequence"/>
</dbReference>
<feature type="compositionally biased region" description="Polar residues" evidence="1">
    <location>
        <begin position="1"/>
        <end position="12"/>
    </location>
</feature>
<dbReference type="InterPro" id="IPR058502">
    <property type="entry name" value="PLL-like_beta-prop"/>
</dbReference>
<dbReference type="SUPFAM" id="SSF89372">
    <property type="entry name" value="Fucose-specific lectin"/>
    <property type="match status" value="1"/>
</dbReference>
<evidence type="ECO:0000256" key="1">
    <source>
        <dbReference type="SAM" id="MobiDB-lite"/>
    </source>
</evidence>
<sequence length="386" mass="42730">MYQTTPTTTSVADSVAAKRAAGEEEGNAGNHVAGVAEPDSSALVAPRWQKIHASPVIIGKPSIVSFPDGSCRLFFRRTDNHVYEFTSTTTGDWTPTTGPTRVIRPGETDIECAGNVAVHGFTRSDFHIFVRGANNVVYHKMYQTSHGGWANWAPLSGVLALSDVAVHGAGTSLYVAVRTVNNLVAVKERRDGVWRDWETAHVGGQILGTPAIFKQDNSTNLHLFVRGLDNFVYTKVQTRGVWQREWTPLAGRTVSNPVVAPRLDKWGVYIVGTDNAVHQKWWDGSTWKPSQAGGWQEREGAVAAPEDLQVVVRNDGDLRNPRWREELFAQWTDNSVRQRSWNSVDGWHAWKSLGGVIAEGLAVAKEYVQEPRVVVRGSDGILWERR</sequence>
<name>A0A0B4G7E3_METGA</name>
<dbReference type="AlphaFoldDB" id="A0A0B4G7E3"/>